<dbReference type="AlphaFoldDB" id="A0AAD4SK38"/>
<dbReference type="PANTHER" id="PTHR31973">
    <property type="entry name" value="POLYPROTEIN, PUTATIVE-RELATED"/>
    <property type="match status" value="1"/>
</dbReference>
<dbReference type="Proteomes" id="UP001202328">
    <property type="component" value="Unassembled WGS sequence"/>
</dbReference>
<comment type="caution">
    <text evidence="1">The sequence shown here is derived from an EMBL/GenBank/DDBJ whole genome shotgun (WGS) entry which is preliminary data.</text>
</comment>
<reference evidence="1" key="1">
    <citation type="submission" date="2022-04" db="EMBL/GenBank/DDBJ databases">
        <title>A functionally conserved STORR gene fusion in Papaver species that diverged 16.8 million years ago.</title>
        <authorList>
            <person name="Catania T."/>
        </authorList>
    </citation>
    <scope>NUCLEOTIDE SEQUENCE</scope>
    <source>
        <strain evidence="1">S-188037</strain>
    </source>
</reference>
<proteinExistence type="predicted"/>
<evidence type="ECO:0008006" key="3">
    <source>
        <dbReference type="Google" id="ProtNLM"/>
    </source>
</evidence>
<evidence type="ECO:0000313" key="2">
    <source>
        <dbReference type="Proteomes" id="UP001202328"/>
    </source>
</evidence>
<evidence type="ECO:0000313" key="1">
    <source>
        <dbReference type="EMBL" id="KAI3909390.1"/>
    </source>
</evidence>
<keyword evidence="2" id="KW-1185">Reference proteome</keyword>
<organism evidence="1 2">
    <name type="scientific">Papaver atlanticum</name>
    <dbReference type="NCBI Taxonomy" id="357466"/>
    <lineage>
        <taxon>Eukaryota</taxon>
        <taxon>Viridiplantae</taxon>
        <taxon>Streptophyta</taxon>
        <taxon>Embryophyta</taxon>
        <taxon>Tracheophyta</taxon>
        <taxon>Spermatophyta</taxon>
        <taxon>Magnoliopsida</taxon>
        <taxon>Ranunculales</taxon>
        <taxon>Papaveraceae</taxon>
        <taxon>Papaveroideae</taxon>
        <taxon>Papaver</taxon>
    </lineage>
</organism>
<sequence length="173" mass="19695">MCLDDIFVSGSYERSFSEIPDICYRIRAQNPGSIACWKINRKTKEFEGLCIAYKASIDGFKDGCRPLIALDGFPLKTKFRGAVLTACSVDGENAMFPVAIYICRTETLQAWRRFITIIASSLKEFSKPITFFSDHENGETLVSYMYSILLRKNVFGVPNDVECCPYRRECCRC</sequence>
<gene>
    <name evidence="1" type="ORF">MKW98_007914</name>
</gene>
<name>A0AAD4SK38_9MAGN</name>
<protein>
    <recommendedName>
        <fullName evidence="3">MULE transposase domain-containing protein</fullName>
    </recommendedName>
</protein>
<dbReference type="PANTHER" id="PTHR31973:SF166">
    <property type="entry name" value="OS10G0104700 PROTEIN"/>
    <property type="match status" value="1"/>
</dbReference>
<dbReference type="EMBL" id="JAJJMB010010320">
    <property type="protein sequence ID" value="KAI3909390.1"/>
    <property type="molecule type" value="Genomic_DNA"/>
</dbReference>
<accession>A0AAD4SK38</accession>